<comment type="caution">
    <text evidence="2">The sequence shown here is derived from an EMBL/GenBank/DDBJ whole genome shotgun (WGS) entry which is preliminary data.</text>
</comment>
<keyword evidence="3" id="KW-1185">Reference proteome</keyword>
<organism evidence="2 3">
    <name type="scientific">Colocasia esculenta</name>
    <name type="common">Wild taro</name>
    <name type="synonym">Arum esculentum</name>
    <dbReference type="NCBI Taxonomy" id="4460"/>
    <lineage>
        <taxon>Eukaryota</taxon>
        <taxon>Viridiplantae</taxon>
        <taxon>Streptophyta</taxon>
        <taxon>Embryophyta</taxon>
        <taxon>Tracheophyta</taxon>
        <taxon>Spermatophyta</taxon>
        <taxon>Magnoliopsida</taxon>
        <taxon>Liliopsida</taxon>
        <taxon>Araceae</taxon>
        <taxon>Aroideae</taxon>
        <taxon>Colocasieae</taxon>
        <taxon>Colocasia</taxon>
    </lineage>
</organism>
<evidence type="ECO:0000313" key="2">
    <source>
        <dbReference type="EMBL" id="MQL85140.1"/>
    </source>
</evidence>
<evidence type="ECO:0000313" key="3">
    <source>
        <dbReference type="Proteomes" id="UP000652761"/>
    </source>
</evidence>
<feature type="chain" id="PRO_5032740786" evidence="1">
    <location>
        <begin position="19"/>
        <end position="130"/>
    </location>
</feature>
<dbReference type="EMBL" id="NMUH01000811">
    <property type="protein sequence ID" value="MQL85140.1"/>
    <property type="molecule type" value="Genomic_DNA"/>
</dbReference>
<evidence type="ECO:0000256" key="1">
    <source>
        <dbReference type="SAM" id="SignalP"/>
    </source>
</evidence>
<dbReference type="Proteomes" id="UP000652761">
    <property type="component" value="Unassembled WGS sequence"/>
</dbReference>
<name>A0A843UTX0_COLES</name>
<feature type="signal peptide" evidence="1">
    <location>
        <begin position="1"/>
        <end position="18"/>
    </location>
</feature>
<reference evidence="2" key="1">
    <citation type="submission" date="2017-07" db="EMBL/GenBank/DDBJ databases">
        <title>Taro Niue Genome Assembly and Annotation.</title>
        <authorList>
            <person name="Atibalentja N."/>
            <person name="Keating K."/>
            <person name="Fields C.J."/>
        </authorList>
    </citation>
    <scope>NUCLEOTIDE SEQUENCE</scope>
    <source>
        <strain evidence="2">Niue_2</strain>
        <tissue evidence="2">Leaf</tissue>
    </source>
</reference>
<proteinExistence type="predicted"/>
<gene>
    <name evidence="2" type="ORF">Taro_017665</name>
</gene>
<sequence>MWCSWPIWDHWALVVVSARCVELSGPTGRVLNASVVGVAFRLPLFGVDACKRAACRARGGAADVWSVKATPEAVAIRFGQTELLQALLDLGEELLRLCWVFWRFGEVLDALSTRGHREEWGKRRAMLGLR</sequence>
<keyword evidence="1" id="KW-0732">Signal</keyword>
<protein>
    <submittedName>
        <fullName evidence="2">Uncharacterized protein</fullName>
    </submittedName>
</protein>
<dbReference type="AlphaFoldDB" id="A0A843UTX0"/>
<accession>A0A843UTX0</accession>
<feature type="non-terminal residue" evidence="2">
    <location>
        <position position="130"/>
    </location>
</feature>